<name>A0ACC1TAV5_9APHY</name>
<dbReference type="Proteomes" id="UP001148662">
    <property type="component" value="Unassembled WGS sequence"/>
</dbReference>
<evidence type="ECO:0000313" key="2">
    <source>
        <dbReference type="Proteomes" id="UP001148662"/>
    </source>
</evidence>
<accession>A0ACC1TAV5</accession>
<protein>
    <submittedName>
        <fullName evidence="1">Uncharacterized protein</fullName>
    </submittedName>
</protein>
<reference evidence="1" key="1">
    <citation type="submission" date="2022-07" db="EMBL/GenBank/DDBJ databases">
        <title>Genome Sequence of Phlebia brevispora.</title>
        <authorList>
            <person name="Buettner E."/>
        </authorList>
    </citation>
    <scope>NUCLEOTIDE SEQUENCE</scope>
    <source>
        <strain evidence="1">MPL23</strain>
    </source>
</reference>
<evidence type="ECO:0000313" key="1">
    <source>
        <dbReference type="EMBL" id="KAJ3556906.1"/>
    </source>
</evidence>
<dbReference type="EMBL" id="JANHOG010000201">
    <property type="protein sequence ID" value="KAJ3556906.1"/>
    <property type="molecule type" value="Genomic_DNA"/>
</dbReference>
<sequence length="122" mass="13903">MTDNIATPTSLDDTDGLLQVLGYTPTNEVDERHSRLRDVISRADFARNALDAEVRAQNNRLADLISVMEITQQKSADILQGLLETHSRYNIIQRDLRRVQQTMAQLQQLAEEQWQQQPAEGT</sequence>
<keyword evidence="2" id="KW-1185">Reference proteome</keyword>
<gene>
    <name evidence="1" type="ORF">NM688_g1768</name>
</gene>
<comment type="caution">
    <text evidence="1">The sequence shown here is derived from an EMBL/GenBank/DDBJ whole genome shotgun (WGS) entry which is preliminary data.</text>
</comment>
<organism evidence="1 2">
    <name type="scientific">Phlebia brevispora</name>
    <dbReference type="NCBI Taxonomy" id="194682"/>
    <lineage>
        <taxon>Eukaryota</taxon>
        <taxon>Fungi</taxon>
        <taxon>Dikarya</taxon>
        <taxon>Basidiomycota</taxon>
        <taxon>Agaricomycotina</taxon>
        <taxon>Agaricomycetes</taxon>
        <taxon>Polyporales</taxon>
        <taxon>Meruliaceae</taxon>
        <taxon>Phlebia</taxon>
    </lineage>
</organism>
<proteinExistence type="predicted"/>